<dbReference type="RefSeq" id="WP_090650334.1">
    <property type="nucleotide sequence ID" value="NZ_CBCRYE010000007.1"/>
</dbReference>
<dbReference type="PANTHER" id="PTHR33986">
    <property type="entry name" value="OS02G0535700 PROTEIN"/>
    <property type="match status" value="1"/>
</dbReference>
<proteinExistence type="predicted"/>
<dbReference type="EMBL" id="FMTS01000007">
    <property type="protein sequence ID" value="SCW78917.1"/>
    <property type="molecule type" value="Genomic_DNA"/>
</dbReference>
<gene>
    <name evidence="1" type="ORF">SAMN02927928_3431</name>
</gene>
<sequence>MPLPLIIWAVSDGRAGIENQVLGLAEAVARISPAKIIKKRIRYNDLFDRLPSALKIMPDRMLSPGSDTLDAPWPDIWIAAGRATIPHSSRMRARSKGQTFVVQLQDPRHNLKAFDLVIAPEHDHVAGGNVLSIIGSTNRIEATKLNNGLKAWRNKLKSLPKPRVAVLIGGRSKAYDLDAAHAQILAEEVHAAITQAKGSVLLTVSRRTPLEARVVIEDILKDLPGIIYDGQGDNPYFAFLKAADHFLVTEDSVNMVTEAASTGKPIQILSLERRSLGSGEKFEDFHETLRAKGITHPFNGTLAGAPYPPLDETRRAAEYLLDMYHNRK</sequence>
<reference evidence="2" key="1">
    <citation type="submission" date="2016-10" db="EMBL/GenBank/DDBJ databases">
        <authorList>
            <person name="Varghese N."/>
            <person name="Submissions S."/>
        </authorList>
    </citation>
    <scope>NUCLEOTIDE SEQUENCE [LARGE SCALE GENOMIC DNA]</scope>
    <source>
        <strain evidence="2">CGMCC 1.3431</strain>
    </source>
</reference>
<name>A0A1G4TCI1_9CAUL</name>
<dbReference type="AlphaFoldDB" id="A0A1G4TCI1"/>
<protein>
    <recommendedName>
        <fullName evidence="3">Nucleoside-diphosphate sugar epimerase</fullName>
    </recommendedName>
</protein>
<dbReference type="PANTHER" id="PTHR33986:SF15">
    <property type="entry name" value="MITOCHONDRIAL FISSION PROTEIN ELM1"/>
    <property type="match status" value="1"/>
</dbReference>
<keyword evidence="2" id="KW-1185">Reference proteome</keyword>
<evidence type="ECO:0000313" key="2">
    <source>
        <dbReference type="Proteomes" id="UP000199150"/>
    </source>
</evidence>
<evidence type="ECO:0000313" key="1">
    <source>
        <dbReference type="EMBL" id="SCW78917.1"/>
    </source>
</evidence>
<dbReference type="Pfam" id="PF06258">
    <property type="entry name" value="Mito_fiss_Elm1"/>
    <property type="match status" value="1"/>
</dbReference>
<evidence type="ECO:0008006" key="3">
    <source>
        <dbReference type="Google" id="ProtNLM"/>
    </source>
</evidence>
<dbReference type="InterPro" id="IPR009367">
    <property type="entry name" value="Elm1-like"/>
</dbReference>
<dbReference type="OrthoDB" id="272235at2"/>
<organism evidence="1 2">
    <name type="scientific">Asticcacaulis taihuensis</name>
    <dbReference type="NCBI Taxonomy" id="260084"/>
    <lineage>
        <taxon>Bacteria</taxon>
        <taxon>Pseudomonadati</taxon>
        <taxon>Pseudomonadota</taxon>
        <taxon>Alphaproteobacteria</taxon>
        <taxon>Caulobacterales</taxon>
        <taxon>Caulobacteraceae</taxon>
        <taxon>Asticcacaulis</taxon>
    </lineage>
</organism>
<dbReference type="Proteomes" id="UP000199150">
    <property type="component" value="Unassembled WGS sequence"/>
</dbReference>
<dbReference type="STRING" id="260084.SAMN02927928_3431"/>
<accession>A0A1G4TCI1</accession>